<organism evidence="11 12">
    <name type="scientific">Limosilactobacillus walteri</name>
    <dbReference type="NCBI Taxonomy" id="2268022"/>
    <lineage>
        <taxon>Bacteria</taxon>
        <taxon>Bacillati</taxon>
        <taxon>Bacillota</taxon>
        <taxon>Bacilli</taxon>
        <taxon>Lactobacillales</taxon>
        <taxon>Lactobacillaceae</taxon>
        <taxon>Limosilactobacillus</taxon>
    </lineage>
</organism>
<evidence type="ECO:0000256" key="5">
    <source>
        <dbReference type="ARBA" id="ARBA00022741"/>
    </source>
</evidence>
<accession>A0ABR8P8E2</accession>
<proteinExistence type="inferred from homology"/>
<sequence>MIGGKASMLSEFGKKIINQNCENLLADFLIGLEVERQRIDSHGQISSFPYPKNIGNQQTNSWITNDFMETMAEVVTPVATNPEDALSYLEKISNVLRRELHNNEYLWPLSMPPELPQDHSQVKIACASDEKRNYFLTWLKSHELQEATPCGIHVNLGLNPQLAKELSTAEKNRLYILLAQGFLRYRFMLTYFFGASPLAEQNYFLNHQGPQRLVRSIRQSTYGFGTKYDGDFSDVEHYQERILAGIREGKLLAEHDFHSPVRLRKSGSIKNLATTGPTYLELRMLDLNPWASIGISSDALNLLRLMAAYFLASEATSYNLPEFNKMNEQVALESPSDHCRYQNKILTFLKELRQFAATIQASQSTYDLLDRLEVVAYQPSLTINARLVNEIQDNSLTPFAIKQARLFQQRSALAQNVYEGFRHGSIPSAEELAQALAMQ</sequence>
<dbReference type="GO" id="GO:0016874">
    <property type="term" value="F:ligase activity"/>
    <property type="evidence" value="ECO:0007669"/>
    <property type="project" value="UniProtKB-KW"/>
</dbReference>
<dbReference type="PANTHER" id="PTHR38761:SF1">
    <property type="entry name" value="GLUTAMATE--CYSTEINE LIGASE"/>
    <property type="match status" value="1"/>
</dbReference>
<comment type="pathway">
    <text evidence="1 9">Sulfur metabolism; glutathione biosynthesis; glutathione from L-cysteine and L-glutamate: step 1/2.</text>
</comment>
<evidence type="ECO:0000256" key="3">
    <source>
        <dbReference type="ARBA" id="ARBA00022598"/>
    </source>
</evidence>
<protein>
    <recommendedName>
        <fullName evidence="2 9">Glutamate--cysteine ligase</fullName>
        <ecNumber evidence="2 9">6.3.2.2</ecNumber>
    </recommendedName>
</protein>
<evidence type="ECO:0000256" key="7">
    <source>
        <dbReference type="ARBA" id="ARBA00048819"/>
    </source>
</evidence>
<evidence type="ECO:0000313" key="11">
    <source>
        <dbReference type="EMBL" id="MBD5807030.1"/>
    </source>
</evidence>
<dbReference type="PANTHER" id="PTHR38761">
    <property type="entry name" value="GLUTAMATE--CYSTEINE LIGASE"/>
    <property type="match status" value="1"/>
</dbReference>
<evidence type="ECO:0000256" key="6">
    <source>
        <dbReference type="ARBA" id="ARBA00022840"/>
    </source>
</evidence>
<dbReference type="Gene3D" id="3.30.590.20">
    <property type="match status" value="1"/>
</dbReference>
<reference evidence="11 12" key="1">
    <citation type="submission" date="2018-07" db="EMBL/GenBank/DDBJ databases">
        <title>Phylogenomic Insights into understanding Host Adaptation of Lactobacillus reuteri by a novel species, Lactobacillus spp. M31.</title>
        <authorList>
            <person name="Sharma S."/>
            <person name="Patil P."/>
            <person name="Korpole S."/>
            <person name="Patil P.B."/>
        </authorList>
    </citation>
    <scope>NUCLEOTIDE SEQUENCE [LARGE SCALE GENOMIC DNA]</scope>
    <source>
        <strain evidence="11 12">M31</strain>
    </source>
</reference>
<keyword evidence="6" id="KW-0067">ATP-binding</keyword>
<keyword evidence="4 8" id="KW-0317">Glutathione biosynthesis</keyword>
<dbReference type="Pfam" id="PF04262">
    <property type="entry name" value="Glu_cys_ligase"/>
    <property type="match status" value="2"/>
</dbReference>
<name>A0ABR8P8E2_9LACO</name>
<evidence type="ECO:0000256" key="9">
    <source>
        <dbReference type="RuleBase" id="RU004391"/>
    </source>
</evidence>
<dbReference type="InterPro" id="IPR014746">
    <property type="entry name" value="Gln_synth/guanido_kin_cat_dom"/>
</dbReference>
<dbReference type="EMBL" id="QORN01000030">
    <property type="protein sequence ID" value="MBD5807030.1"/>
    <property type="molecule type" value="Genomic_DNA"/>
</dbReference>
<keyword evidence="3 8" id="KW-0436">Ligase</keyword>
<comment type="similarity">
    <text evidence="8">Belongs to the glutamate--cysteine ligase type 1 family.</text>
</comment>
<comment type="caution">
    <text evidence="11">The sequence shown here is derived from an EMBL/GenBank/DDBJ whole genome shotgun (WGS) entry which is preliminary data.</text>
</comment>
<dbReference type="InterPro" id="IPR007370">
    <property type="entry name" value="Glu_cys_ligase"/>
</dbReference>
<comment type="catalytic activity">
    <reaction evidence="7 9">
        <text>L-cysteine + L-glutamate + ATP = gamma-L-glutamyl-L-cysteine + ADP + phosphate + H(+)</text>
        <dbReference type="Rhea" id="RHEA:13285"/>
        <dbReference type="ChEBI" id="CHEBI:15378"/>
        <dbReference type="ChEBI" id="CHEBI:29985"/>
        <dbReference type="ChEBI" id="CHEBI:30616"/>
        <dbReference type="ChEBI" id="CHEBI:35235"/>
        <dbReference type="ChEBI" id="CHEBI:43474"/>
        <dbReference type="ChEBI" id="CHEBI:58173"/>
        <dbReference type="ChEBI" id="CHEBI:456216"/>
        <dbReference type="EC" id="6.3.2.2"/>
    </reaction>
</comment>
<feature type="domain" description="Glutamate--cysteine ligase" evidence="10">
    <location>
        <begin position="248"/>
        <end position="329"/>
    </location>
</feature>
<gene>
    <name evidence="11" type="ORF">DTK66_07980</name>
</gene>
<dbReference type="Proteomes" id="UP000704341">
    <property type="component" value="Unassembled WGS sequence"/>
</dbReference>
<keyword evidence="12" id="KW-1185">Reference proteome</keyword>
<evidence type="ECO:0000256" key="1">
    <source>
        <dbReference type="ARBA" id="ARBA00005006"/>
    </source>
</evidence>
<dbReference type="InterPro" id="IPR006334">
    <property type="entry name" value="Glut_cys_ligase"/>
</dbReference>
<dbReference type="EC" id="6.3.2.2" evidence="2 9"/>
<evidence type="ECO:0000259" key="10">
    <source>
        <dbReference type="Pfam" id="PF04262"/>
    </source>
</evidence>
<feature type="domain" description="Glutamate--cysteine ligase" evidence="10">
    <location>
        <begin position="16"/>
        <end position="208"/>
    </location>
</feature>
<keyword evidence="5" id="KW-0547">Nucleotide-binding</keyword>
<evidence type="ECO:0000256" key="4">
    <source>
        <dbReference type="ARBA" id="ARBA00022684"/>
    </source>
</evidence>
<dbReference type="SUPFAM" id="SSF55931">
    <property type="entry name" value="Glutamine synthetase/guanido kinase"/>
    <property type="match status" value="1"/>
</dbReference>
<evidence type="ECO:0000256" key="2">
    <source>
        <dbReference type="ARBA" id="ARBA00012220"/>
    </source>
</evidence>
<evidence type="ECO:0000256" key="8">
    <source>
        <dbReference type="RuleBase" id="RU003544"/>
    </source>
</evidence>
<evidence type="ECO:0000313" key="12">
    <source>
        <dbReference type="Proteomes" id="UP000704341"/>
    </source>
</evidence>